<dbReference type="InterPro" id="IPR038765">
    <property type="entry name" value="Papain-like_cys_pep_sf"/>
</dbReference>
<organism evidence="7 8">
    <name type="scientific">Dyadobacter sediminis</name>
    <dbReference type="NCBI Taxonomy" id="1493691"/>
    <lineage>
        <taxon>Bacteria</taxon>
        <taxon>Pseudomonadati</taxon>
        <taxon>Bacteroidota</taxon>
        <taxon>Cytophagia</taxon>
        <taxon>Cytophagales</taxon>
        <taxon>Spirosomataceae</taxon>
        <taxon>Dyadobacter</taxon>
    </lineage>
</organism>
<dbReference type="InterPro" id="IPR000200">
    <property type="entry name" value="Peptidase_C10"/>
</dbReference>
<evidence type="ECO:0000256" key="3">
    <source>
        <dbReference type="ARBA" id="ARBA00022729"/>
    </source>
</evidence>
<comment type="similarity">
    <text evidence="1">Belongs to the peptidase C10 family.</text>
</comment>
<sequence>MNKKTTLFTCLYFLSALLLQCSRHESLTPNNPAAIHSNSLSVSDKDAAELARNFLKKDENQNMAGNEKLRLKESSVHSVPRRVWNVKTLYDDAGNPLMHVIHFESDQSAEHGFVILAADKRVVPVLAKSDSGTFSLEGENPGPGIWFERVKKEVSEGTKRMKVPEKGIALMWKKLNENKTSLLSETPDYEPPVDPYYCPPDTYYDSGLLITSIWRQDEVYNMYCPTRSCGKCSYAYAGCGAVAIAQVWNAKCNQKPKTYSIAPGPVLNYNFPLKDVRSTISCTSVNPNDMQIANMIRVAGMFAESDYNFLNCNTMTWRKDIKTAFQAAGYSNPGSWVNFNNSTNQVRSELMSGHPVIMDGTNTTLGFDNWHIWVMVGIRETILHGVVDLNGSPTCMAWTYNMYYLNWGWGGKDNGWYAMGNFIGDKVNYDTSLNVTLGMRP</sequence>
<dbReference type="EMBL" id="VCEI01000011">
    <property type="protein sequence ID" value="TLU96253.1"/>
    <property type="molecule type" value="Genomic_DNA"/>
</dbReference>
<dbReference type="RefSeq" id="WP_138279947.1">
    <property type="nucleotide sequence ID" value="NZ_BMGE01000001.1"/>
</dbReference>
<evidence type="ECO:0000256" key="2">
    <source>
        <dbReference type="ARBA" id="ARBA00022670"/>
    </source>
</evidence>
<evidence type="ECO:0000256" key="4">
    <source>
        <dbReference type="ARBA" id="ARBA00022801"/>
    </source>
</evidence>
<proteinExistence type="inferred from homology"/>
<keyword evidence="8" id="KW-1185">Reference proteome</keyword>
<evidence type="ECO:0000256" key="1">
    <source>
        <dbReference type="ARBA" id="ARBA00009693"/>
    </source>
</evidence>
<dbReference type="Pfam" id="PF13734">
    <property type="entry name" value="Inhibitor_I69"/>
    <property type="match status" value="1"/>
</dbReference>
<reference evidence="7 8" key="1">
    <citation type="submission" date="2019-05" db="EMBL/GenBank/DDBJ databases">
        <authorList>
            <person name="Qu J.-H."/>
        </authorList>
    </citation>
    <scope>NUCLEOTIDE SEQUENCE [LARGE SCALE GENOMIC DNA]</scope>
    <source>
        <strain evidence="7 8">Z12</strain>
    </source>
</reference>
<keyword evidence="3" id="KW-0732">Signal</keyword>
<evidence type="ECO:0000313" key="7">
    <source>
        <dbReference type="EMBL" id="TLU96253.1"/>
    </source>
</evidence>
<keyword evidence="5" id="KW-0788">Thiol protease</keyword>
<feature type="domain" description="Spi protease inhibitor" evidence="6">
    <location>
        <begin position="41"/>
        <end position="154"/>
    </location>
</feature>
<dbReference type="GO" id="GO:0008234">
    <property type="term" value="F:cysteine-type peptidase activity"/>
    <property type="evidence" value="ECO:0007669"/>
    <property type="project" value="UniProtKB-KW"/>
</dbReference>
<dbReference type="GO" id="GO:0006508">
    <property type="term" value="P:proteolysis"/>
    <property type="evidence" value="ECO:0007669"/>
    <property type="project" value="UniProtKB-KW"/>
</dbReference>
<dbReference type="Pfam" id="PF01640">
    <property type="entry name" value="Peptidase_C10"/>
    <property type="match status" value="1"/>
</dbReference>
<comment type="caution">
    <text evidence="7">The sequence shown here is derived from an EMBL/GenBank/DDBJ whole genome shotgun (WGS) entry which is preliminary data.</text>
</comment>
<evidence type="ECO:0000259" key="6">
    <source>
        <dbReference type="Pfam" id="PF13734"/>
    </source>
</evidence>
<dbReference type="SUPFAM" id="SSF54001">
    <property type="entry name" value="Cysteine proteinases"/>
    <property type="match status" value="1"/>
</dbReference>
<keyword evidence="4" id="KW-0378">Hydrolase</keyword>
<gene>
    <name evidence="7" type="ORF">FEM55_03680</name>
</gene>
<dbReference type="OrthoDB" id="2235251at2"/>
<dbReference type="AlphaFoldDB" id="A0A5R9KJ55"/>
<protein>
    <recommendedName>
        <fullName evidence="6">Spi protease inhibitor domain-containing protein</fullName>
    </recommendedName>
</protein>
<dbReference type="InterPro" id="IPR025896">
    <property type="entry name" value="Spi_Prtas-inh"/>
</dbReference>
<dbReference type="InterPro" id="IPR044934">
    <property type="entry name" value="Streptopain_sf"/>
</dbReference>
<dbReference type="Gene3D" id="3.90.70.50">
    <property type="entry name" value="Peptidase C10, streptopain"/>
    <property type="match status" value="2"/>
</dbReference>
<keyword evidence="2" id="KW-0645">Protease</keyword>
<accession>A0A5R9KJ55</accession>
<evidence type="ECO:0000256" key="5">
    <source>
        <dbReference type="ARBA" id="ARBA00022807"/>
    </source>
</evidence>
<dbReference type="Proteomes" id="UP000309788">
    <property type="component" value="Unassembled WGS sequence"/>
</dbReference>
<name>A0A5R9KJ55_9BACT</name>
<evidence type="ECO:0000313" key="8">
    <source>
        <dbReference type="Proteomes" id="UP000309788"/>
    </source>
</evidence>